<protein>
    <submittedName>
        <fullName evidence="2">Uncharacterized protein</fullName>
    </submittedName>
</protein>
<feature type="transmembrane region" description="Helical" evidence="1">
    <location>
        <begin position="12"/>
        <end position="34"/>
    </location>
</feature>
<dbReference type="Proteomes" id="UP000030752">
    <property type="component" value="Unassembled WGS sequence"/>
</dbReference>
<sequence length="115" mass="11942">MSTLIAYLPPLFTAMPVLTTLLGFTGFGGGLYTFTSPAARPILFGIIPPTSMLPSKEDQAQSPTPSQASLIAYIRVHGIRNFSNGLGLAGLSIYSLLGAGSPAEAAIVRKCLGVM</sequence>
<dbReference type="InParanoid" id="W2RWE3"/>
<proteinExistence type="predicted"/>
<dbReference type="AlphaFoldDB" id="W2RWE3"/>
<reference evidence="2 3" key="1">
    <citation type="submission" date="2013-03" db="EMBL/GenBank/DDBJ databases">
        <title>The Genome Sequence of Phialophora europaea CBS 101466.</title>
        <authorList>
            <consortium name="The Broad Institute Genomics Platform"/>
            <person name="Cuomo C."/>
            <person name="de Hoog S."/>
            <person name="Gorbushina A."/>
            <person name="Walker B."/>
            <person name="Young S.K."/>
            <person name="Zeng Q."/>
            <person name="Gargeya S."/>
            <person name="Fitzgerald M."/>
            <person name="Haas B."/>
            <person name="Abouelleil A."/>
            <person name="Allen A.W."/>
            <person name="Alvarado L."/>
            <person name="Arachchi H.M."/>
            <person name="Berlin A.M."/>
            <person name="Chapman S.B."/>
            <person name="Gainer-Dewar J."/>
            <person name="Goldberg J."/>
            <person name="Griggs A."/>
            <person name="Gujja S."/>
            <person name="Hansen M."/>
            <person name="Howarth C."/>
            <person name="Imamovic A."/>
            <person name="Ireland A."/>
            <person name="Larimer J."/>
            <person name="McCowan C."/>
            <person name="Murphy C."/>
            <person name="Pearson M."/>
            <person name="Poon T.W."/>
            <person name="Priest M."/>
            <person name="Roberts A."/>
            <person name="Saif S."/>
            <person name="Shea T."/>
            <person name="Sisk P."/>
            <person name="Sykes S."/>
            <person name="Wortman J."/>
            <person name="Nusbaum C."/>
            <person name="Birren B."/>
        </authorList>
    </citation>
    <scope>NUCLEOTIDE SEQUENCE [LARGE SCALE GENOMIC DNA]</scope>
    <source>
        <strain evidence="2 3">CBS 101466</strain>
    </source>
</reference>
<evidence type="ECO:0000256" key="1">
    <source>
        <dbReference type="SAM" id="Phobius"/>
    </source>
</evidence>
<dbReference type="RefSeq" id="XP_008716931.1">
    <property type="nucleotide sequence ID" value="XM_008718709.1"/>
</dbReference>
<gene>
    <name evidence="2" type="ORF">HMPREF1541_04363</name>
</gene>
<keyword evidence="1" id="KW-0812">Transmembrane</keyword>
<keyword evidence="3" id="KW-1185">Reference proteome</keyword>
<keyword evidence="1" id="KW-1133">Transmembrane helix</keyword>
<keyword evidence="1" id="KW-0472">Membrane</keyword>
<evidence type="ECO:0000313" key="3">
    <source>
        <dbReference type="Proteomes" id="UP000030752"/>
    </source>
</evidence>
<dbReference type="EMBL" id="KB822720">
    <property type="protein sequence ID" value="ETN40088.1"/>
    <property type="molecule type" value="Genomic_DNA"/>
</dbReference>
<dbReference type="HOGENOM" id="CLU_2108919_0_0_1"/>
<organism evidence="2 3">
    <name type="scientific">Cyphellophora europaea (strain CBS 101466)</name>
    <name type="common">Phialophora europaea</name>
    <dbReference type="NCBI Taxonomy" id="1220924"/>
    <lineage>
        <taxon>Eukaryota</taxon>
        <taxon>Fungi</taxon>
        <taxon>Dikarya</taxon>
        <taxon>Ascomycota</taxon>
        <taxon>Pezizomycotina</taxon>
        <taxon>Eurotiomycetes</taxon>
        <taxon>Chaetothyriomycetidae</taxon>
        <taxon>Chaetothyriales</taxon>
        <taxon>Cyphellophoraceae</taxon>
        <taxon>Cyphellophora</taxon>
    </lineage>
</organism>
<dbReference type="GeneID" id="19971702"/>
<evidence type="ECO:0000313" key="2">
    <source>
        <dbReference type="EMBL" id="ETN40088.1"/>
    </source>
</evidence>
<accession>W2RWE3</accession>
<name>W2RWE3_CYPE1</name>
<dbReference type="VEuPathDB" id="FungiDB:HMPREF1541_04363"/>